<dbReference type="Pfam" id="PF01321">
    <property type="entry name" value="Creatinase_N"/>
    <property type="match status" value="1"/>
</dbReference>
<evidence type="ECO:0000313" key="4">
    <source>
        <dbReference type="Proteomes" id="UP000094828"/>
    </source>
</evidence>
<evidence type="ECO:0000259" key="2">
    <source>
        <dbReference type="Pfam" id="PF01321"/>
    </source>
</evidence>
<sequence>MLTKDGVLGRRQRLWNTIPSRFEWLLIADPRHVQYLSNFLVNPLSFSAGERAWLLLERSGKATLLGDNFTLRSRAMEPVVDDEVMIKWYDHQHSVINRDHALLEAARQVADRLYGRVGAVEAEWLPLGAFEVLGLDHESHSIKREAGDGLPDKFPVDLGTTIRSLRRQKDADEIALLKQCMAAGDAGHAFAREFVATGRTELEIYLGVQQAALSAVGRTGLVYGDFRAATRETPKSGGLPTNYALQSGDMYILDYSVCLDGYRSDFTNTICVTDPTPEQQKLYDVVMAAQQAGEKTLKAGRPAKDVFAAVEAPIIEAGMKDRFGHHAGHGIGLAHPEPPVLVRDSTDTLLAGDVVTLEPGLYVPGVGGIRIEHNYLITETGYERLSQHVIALR</sequence>
<dbReference type="PANTHER" id="PTHR46112:SF8">
    <property type="entry name" value="CYTOPLASMIC PEPTIDASE PEPQ-RELATED"/>
    <property type="match status" value="1"/>
</dbReference>
<dbReference type="InterPro" id="IPR036005">
    <property type="entry name" value="Creatinase/aminopeptidase-like"/>
</dbReference>
<dbReference type="OrthoDB" id="9806388at2"/>
<reference evidence="3 4" key="1">
    <citation type="submission" date="2016-05" db="EMBL/GenBank/DDBJ databases">
        <title>Genomic and physiological characterization of Planctopirus sp. isolated from fresh water lake.</title>
        <authorList>
            <person name="Subhash Y."/>
            <person name="Ramana C."/>
        </authorList>
    </citation>
    <scope>NUCLEOTIDE SEQUENCE [LARGE SCALE GENOMIC DNA]</scope>
    <source>
        <strain evidence="3 4">JC280</strain>
    </source>
</reference>
<evidence type="ECO:0000313" key="3">
    <source>
        <dbReference type="EMBL" id="ODA32516.1"/>
    </source>
</evidence>
<proteinExistence type="predicted"/>
<name>A0A1C3EGX4_9PLAN</name>
<dbReference type="Gene3D" id="3.90.230.10">
    <property type="entry name" value="Creatinase/methionine aminopeptidase superfamily"/>
    <property type="match status" value="1"/>
</dbReference>
<dbReference type="InterPro" id="IPR000587">
    <property type="entry name" value="Creatinase_N"/>
</dbReference>
<accession>A0A1C3EGX4</accession>
<keyword evidence="4" id="KW-1185">Reference proteome</keyword>
<dbReference type="SUPFAM" id="SSF55920">
    <property type="entry name" value="Creatinase/aminopeptidase"/>
    <property type="match status" value="1"/>
</dbReference>
<dbReference type="Pfam" id="PF00557">
    <property type="entry name" value="Peptidase_M24"/>
    <property type="match status" value="1"/>
</dbReference>
<protein>
    <submittedName>
        <fullName evidence="3">Proline dipeptidase</fullName>
    </submittedName>
</protein>
<organism evidence="3 4">
    <name type="scientific">Planctopirus hydrillae</name>
    <dbReference type="NCBI Taxonomy" id="1841610"/>
    <lineage>
        <taxon>Bacteria</taxon>
        <taxon>Pseudomonadati</taxon>
        <taxon>Planctomycetota</taxon>
        <taxon>Planctomycetia</taxon>
        <taxon>Planctomycetales</taxon>
        <taxon>Planctomycetaceae</taxon>
        <taxon>Planctopirus</taxon>
    </lineage>
</organism>
<dbReference type="STRING" id="1841610.A6X21_19280"/>
<feature type="domain" description="Peptidase M24" evidence="1">
    <location>
        <begin position="176"/>
        <end position="379"/>
    </location>
</feature>
<dbReference type="Proteomes" id="UP000094828">
    <property type="component" value="Unassembled WGS sequence"/>
</dbReference>
<dbReference type="PANTHER" id="PTHR46112">
    <property type="entry name" value="AMINOPEPTIDASE"/>
    <property type="match status" value="1"/>
</dbReference>
<dbReference type="InterPro" id="IPR000994">
    <property type="entry name" value="Pept_M24"/>
</dbReference>
<dbReference type="EMBL" id="LYDR01000063">
    <property type="protein sequence ID" value="ODA32516.1"/>
    <property type="molecule type" value="Genomic_DNA"/>
</dbReference>
<dbReference type="InterPro" id="IPR050659">
    <property type="entry name" value="Peptidase_M24B"/>
</dbReference>
<feature type="domain" description="Creatinase N-terminal" evidence="2">
    <location>
        <begin position="23"/>
        <end position="133"/>
    </location>
</feature>
<dbReference type="AlphaFoldDB" id="A0A1C3EGX4"/>
<comment type="caution">
    <text evidence="3">The sequence shown here is derived from an EMBL/GenBank/DDBJ whole genome shotgun (WGS) entry which is preliminary data.</text>
</comment>
<dbReference type="RefSeq" id="WP_068847035.1">
    <property type="nucleotide sequence ID" value="NZ_LYDR01000063.1"/>
</dbReference>
<evidence type="ECO:0000259" key="1">
    <source>
        <dbReference type="Pfam" id="PF00557"/>
    </source>
</evidence>
<dbReference type="CDD" id="cd01066">
    <property type="entry name" value="APP_MetAP"/>
    <property type="match status" value="1"/>
</dbReference>
<gene>
    <name evidence="3" type="ORF">A6X21_19280</name>
</gene>